<dbReference type="InterPro" id="IPR022085">
    <property type="entry name" value="OpdG"/>
</dbReference>
<dbReference type="InterPro" id="IPR053204">
    <property type="entry name" value="Oxopyrrolidines_Biosynth-assoc"/>
</dbReference>
<accession>A0AAE0NXM3</accession>
<gene>
    <name evidence="1" type="ORF">B0H63DRAFT_464065</name>
</gene>
<reference evidence="1" key="1">
    <citation type="journal article" date="2023" name="Mol. Phylogenet. Evol.">
        <title>Genome-scale phylogeny and comparative genomics of the fungal order Sordariales.</title>
        <authorList>
            <person name="Hensen N."/>
            <person name="Bonometti L."/>
            <person name="Westerberg I."/>
            <person name="Brannstrom I.O."/>
            <person name="Guillou S."/>
            <person name="Cros-Aarteil S."/>
            <person name="Calhoun S."/>
            <person name="Haridas S."/>
            <person name="Kuo A."/>
            <person name="Mondo S."/>
            <person name="Pangilinan J."/>
            <person name="Riley R."/>
            <person name="LaButti K."/>
            <person name="Andreopoulos B."/>
            <person name="Lipzen A."/>
            <person name="Chen C."/>
            <person name="Yan M."/>
            <person name="Daum C."/>
            <person name="Ng V."/>
            <person name="Clum A."/>
            <person name="Steindorff A."/>
            <person name="Ohm R.A."/>
            <person name="Martin F."/>
            <person name="Silar P."/>
            <person name="Natvig D.O."/>
            <person name="Lalanne C."/>
            <person name="Gautier V."/>
            <person name="Ament-Velasquez S.L."/>
            <person name="Kruys A."/>
            <person name="Hutchinson M.I."/>
            <person name="Powell A.J."/>
            <person name="Barry K."/>
            <person name="Miller A.N."/>
            <person name="Grigoriev I.V."/>
            <person name="Debuchy R."/>
            <person name="Gladieux P."/>
            <person name="Hiltunen Thoren M."/>
            <person name="Johannesson H."/>
        </authorList>
    </citation>
    <scope>NUCLEOTIDE SEQUENCE</scope>
    <source>
        <strain evidence="1">CBS 232.78</strain>
    </source>
</reference>
<dbReference type="AlphaFoldDB" id="A0AAE0NXM3"/>
<name>A0AAE0NXM3_9PEZI</name>
<sequence length="246" mass="27460">MSKAIAPRGVSHDCYLRELWIDDLGVLPITGRAMQSIVGHINTPHAVSARAAAKQIDKLRGGALTIPSQEKMDKIDDFLKQMWFLIFTLAARIPNWHSGQDRLINIVEELKALPANVASEKTVTGNPRSQTPENDAAEALILLSGPPVLRLWKDMPCFINALYDFPICMFAFLYQTLLDKPPSLMLYGVETVKPINDTTRAAYAQWVNFASFTARLQGRGLHNHLAKGVWAMREAFEDFHPVAIGH</sequence>
<evidence type="ECO:0000313" key="1">
    <source>
        <dbReference type="EMBL" id="KAK3389623.1"/>
    </source>
</evidence>
<evidence type="ECO:0000313" key="2">
    <source>
        <dbReference type="Proteomes" id="UP001285441"/>
    </source>
</evidence>
<dbReference type="Pfam" id="PF12311">
    <property type="entry name" value="DUF3632"/>
    <property type="match status" value="1"/>
</dbReference>
<dbReference type="Proteomes" id="UP001285441">
    <property type="component" value="Unassembled WGS sequence"/>
</dbReference>
<keyword evidence="2" id="KW-1185">Reference proteome</keyword>
<dbReference type="PANTHER" id="PTHR38797">
    <property type="entry name" value="NUCLEAR PORE COMPLEX PROTEIN NUP85-RELATED"/>
    <property type="match status" value="1"/>
</dbReference>
<dbReference type="PANTHER" id="PTHR38797:SF4">
    <property type="entry name" value="NUCLEAR PORE COMPLEX PROTEIN NUP85"/>
    <property type="match status" value="1"/>
</dbReference>
<reference evidence="1" key="2">
    <citation type="submission" date="2023-06" db="EMBL/GenBank/DDBJ databases">
        <authorList>
            <consortium name="Lawrence Berkeley National Laboratory"/>
            <person name="Haridas S."/>
            <person name="Hensen N."/>
            <person name="Bonometti L."/>
            <person name="Westerberg I."/>
            <person name="Brannstrom I.O."/>
            <person name="Guillou S."/>
            <person name="Cros-Aarteil S."/>
            <person name="Calhoun S."/>
            <person name="Kuo A."/>
            <person name="Mondo S."/>
            <person name="Pangilinan J."/>
            <person name="Riley R."/>
            <person name="LaButti K."/>
            <person name="Andreopoulos B."/>
            <person name="Lipzen A."/>
            <person name="Chen C."/>
            <person name="Yanf M."/>
            <person name="Daum C."/>
            <person name="Ng V."/>
            <person name="Clum A."/>
            <person name="Steindorff A."/>
            <person name="Ohm R."/>
            <person name="Martin F."/>
            <person name="Silar P."/>
            <person name="Natvig D."/>
            <person name="Lalanne C."/>
            <person name="Gautier V."/>
            <person name="Ament-velasquez S.L."/>
            <person name="Kruys A."/>
            <person name="Hutchinson M.I."/>
            <person name="Powell A.J."/>
            <person name="Barry K."/>
            <person name="Miller A.N."/>
            <person name="Grigoriev I.V."/>
            <person name="Debuchy R."/>
            <person name="Gladieux P."/>
            <person name="Thoren M.H."/>
            <person name="Johannesson H."/>
        </authorList>
    </citation>
    <scope>NUCLEOTIDE SEQUENCE</scope>
    <source>
        <strain evidence="1">CBS 232.78</strain>
    </source>
</reference>
<proteinExistence type="predicted"/>
<organism evidence="1 2">
    <name type="scientific">Podospora didyma</name>
    <dbReference type="NCBI Taxonomy" id="330526"/>
    <lineage>
        <taxon>Eukaryota</taxon>
        <taxon>Fungi</taxon>
        <taxon>Dikarya</taxon>
        <taxon>Ascomycota</taxon>
        <taxon>Pezizomycotina</taxon>
        <taxon>Sordariomycetes</taxon>
        <taxon>Sordariomycetidae</taxon>
        <taxon>Sordariales</taxon>
        <taxon>Podosporaceae</taxon>
        <taxon>Podospora</taxon>
    </lineage>
</organism>
<dbReference type="EMBL" id="JAULSW010000002">
    <property type="protein sequence ID" value="KAK3389623.1"/>
    <property type="molecule type" value="Genomic_DNA"/>
</dbReference>
<comment type="caution">
    <text evidence="1">The sequence shown here is derived from an EMBL/GenBank/DDBJ whole genome shotgun (WGS) entry which is preliminary data.</text>
</comment>
<protein>
    <submittedName>
        <fullName evidence="1">Uncharacterized protein</fullName>
    </submittedName>
</protein>